<feature type="domain" description="TY-Chap N-terminal" evidence="1">
    <location>
        <begin position="163"/>
        <end position="277"/>
    </location>
</feature>
<evidence type="ECO:0000313" key="2">
    <source>
        <dbReference type="EMBL" id="GIF98658.1"/>
    </source>
</evidence>
<proteinExistence type="predicted"/>
<dbReference type="Proteomes" id="UP000659904">
    <property type="component" value="Unassembled WGS sequence"/>
</dbReference>
<gene>
    <name evidence="2" type="ORF">Cci01nite_37520</name>
</gene>
<accession>A0A8J3KK14</accession>
<sequence>MSIVRVVADPPPATVFAVLRDWRWAWSAAEVPALAEHLGWRIVHQVDGGTALAAPAADPAVRHTIAGARGEVHYLDVKLTDRVAERTEQTDRQLDEAFTRLVAEAVDVLGPVGGATPETSRQWRLPNGTVRIGRTSWSVVATWRPPDPRWAAAAAAGRYPLGGWVDFTARLRDDLLRLDGGVVLLRHGARVVQFASSHGVLCAEVVADHAAVPEPDRFSARQHEALLGLGWREPRPSGDPNWTCEPVRHLTGPGVEALADRLVATLRDVLGVDRPGHLLVESWDDDTAEPLDLAVCR</sequence>
<protein>
    <recommendedName>
        <fullName evidence="1">TY-Chap N-terminal domain-containing protein</fullName>
    </recommendedName>
</protein>
<dbReference type="EMBL" id="BONH01000016">
    <property type="protein sequence ID" value="GIF98658.1"/>
    <property type="molecule type" value="Genomic_DNA"/>
</dbReference>
<evidence type="ECO:0000259" key="1">
    <source>
        <dbReference type="Pfam" id="PF22552"/>
    </source>
</evidence>
<dbReference type="RefSeq" id="WP_120315738.1">
    <property type="nucleotide sequence ID" value="NZ_BONH01000016.1"/>
</dbReference>
<dbReference type="InterPro" id="IPR046268">
    <property type="entry name" value="DUF6301"/>
</dbReference>
<name>A0A8J3KK14_9ACTN</name>
<dbReference type="InterPro" id="IPR054344">
    <property type="entry name" value="TY-Chap_N"/>
</dbReference>
<organism evidence="2 3">
    <name type="scientific">Catellatospora citrea</name>
    <dbReference type="NCBI Taxonomy" id="53366"/>
    <lineage>
        <taxon>Bacteria</taxon>
        <taxon>Bacillati</taxon>
        <taxon>Actinomycetota</taxon>
        <taxon>Actinomycetes</taxon>
        <taxon>Micromonosporales</taxon>
        <taxon>Micromonosporaceae</taxon>
        <taxon>Catellatospora</taxon>
    </lineage>
</organism>
<dbReference type="Pfam" id="PF19818">
    <property type="entry name" value="DUF6301"/>
    <property type="match status" value="1"/>
</dbReference>
<evidence type="ECO:0000313" key="3">
    <source>
        <dbReference type="Proteomes" id="UP000659904"/>
    </source>
</evidence>
<comment type="caution">
    <text evidence="2">The sequence shown here is derived from an EMBL/GenBank/DDBJ whole genome shotgun (WGS) entry which is preliminary data.</text>
</comment>
<keyword evidence="3" id="KW-1185">Reference proteome</keyword>
<reference evidence="2 3" key="1">
    <citation type="submission" date="2021-01" db="EMBL/GenBank/DDBJ databases">
        <title>Whole genome shotgun sequence of Catellatospora citrea NBRC 14495.</title>
        <authorList>
            <person name="Komaki H."/>
            <person name="Tamura T."/>
        </authorList>
    </citation>
    <scope>NUCLEOTIDE SEQUENCE [LARGE SCALE GENOMIC DNA]</scope>
    <source>
        <strain evidence="2 3">NBRC 14495</strain>
    </source>
</reference>
<dbReference type="Pfam" id="PF22552">
    <property type="entry name" value="TY-Chap3"/>
    <property type="match status" value="1"/>
</dbReference>
<dbReference type="AlphaFoldDB" id="A0A8J3KK14"/>